<dbReference type="AlphaFoldDB" id="A0A9Q3EJA6"/>
<dbReference type="SUPFAM" id="SSF56672">
    <property type="entry name" value="DNA/RNA polymerases"/>
    <property type="match status" value="1"/>
</dbReference>
<sequence length="720" mass="82424">MASEDQHTRTPLITPTLSEDIDHPLTHHPHHFSFFQSNCHDRYDSTMSVLNTELTHIALLLQKPWTNPYDWLPPTHPNWHRYAPRLTPTNRNERTRACIYINRSVPTHQILYLPDNNNLLSWVPINNIHPAVPKVTLLSLYNTPTKFDGPPLLQTWLNNMIHPHIPQTGPNGRPTTIDLTWANHIARHLHPETSTRLNNHSSDHQPIMTKIKPPDSGPRQEAKHLSVTIGKLDHKAFLSSLQGKLDTHTLCPLDANTTTISQATDNLTEAVCTAYESQGKWVRTNQHRMKPWWNTSVLNPLVKERNSARRKMLRTKTQESTLNYYCHQEIFKQKVWELKTLHWRRFLADKGPDHAFQAYNFTKSRSTSEICALKAPGGHVATDTTKKATILFEAICNLPNKKAAGPDRIPNELLKIATETIVPHLVPLFNACLQTHQFLTQWKQATKVIIKKAAKAYYTDPNAYRPIALLSTLGKLFKKIINDQLTYWAEQTKALHPGHVGGRPGRSINDAFTILSSWIHHKWRENKIVIGTFLDVKSAYPTVHKKRLIHSLLAQNCPPYLYLIIDSFLTDRTTKLRLDQFTSHEFNIPTGLPQGSPLSVILYLLYNYDLLIPGPPSLDKNTMSIAYVDEVTHLLAENSLKEGMEELGEVLRHSLDWGRRHGSIFDKNKTNLILFTKRKITPPLEQFGDQDLTFSNKVKWLGITLTPTLTFGKHLKNLKQ</sequence>
<dbReference type="Proteomes" id="UP000765509">
    <property type="component" value="Unassembled WGS sequence"/>
</dbReference>
<dbReference type="Pfam" id="PF00078">
    <property type="entry name" value="RVT_1"/>
    <property type="match status" value="1"/>
</dbReference>
<dbReference type="OrthoDB" id="3044497at2759"/>
<name>A0A9Q3EJA6_9BASI</name>
<proteinExistence type="predicted"/>
<accession>A0A9Q3EJA6</accession>
<dbReference type="InterPro" id="IPR043502">
    <property type="entry name" value="DNA/RNA_pol_sf"/>
</dbReference>
<evidence type="ECO:0000259" key="1">
    <source>
        <dbReference type="PROSITE" id="PS50878"/>
    </source>
</evidence>
<protein>
    <recommendedName>
        <fullName evidence="1">Reverse transcriptase domain-containing protein</fullName>
    </recommendedName>
</protein>
<dbReference type="InterPro" id="IPR036691">
    <property type="entry name" value="Endo/exonu/phosph_ase_sf"/>
</dbReference>
<feature type="domain" description="Reverse transcriptase" evidence="1">
    <location>
        <begin position="431"/>
        <end position="705"/>
    </location>
</feature>
<gene>
    <name evidence="2" type="ORF">O181_059875</name>
</gene>
<dbReference type="PANTHER" id="PTHR33481">
    <property type="entry name" value="REVERSE TRANSCRIPTASE"/>
    <property type="match status" value="1"/>
</dbReference>
<dbReference type="InterPro" id="IPR000477">
    <property type="entry name" value="RT_dom"/>
</dbReference>
<evidence type="ECO:0000313" key="3">
    <source>
        <dbReference type="Proteomes" id="UP000765509"/>
    </source>
</evidence>
<dbReference type="PROSITE" id="PS50878">
    <property type="entry name" value="RT_POL"/>
    <property type="match status" value="1"/>
</dbReference>
<dbReference type="PANTHER" id="PTHR33481:SF1">
    <property type="entry name" value="ENDONUCLEASE_EXONUCLEASE_PHOSPHATASE DOMAIN-CONTAINING PROTEIN-RELATED"/>
    <property type="match status" value="1"/>
</dbReference>
<organism evidence="2 3">
    <name type="scientific">Austropuccinia psidii MF-1</name>
    <dbReference type="NCBI Taxonomy" id="1389203"/>
    <lineage>
        <taxon>Eukaryota</taxon>
        <taxon>Fungi</taxon>
        <taxon>Dikarya</taxon>
        <taxon>Basidiomycota</taxon>
        <taxon>Pucciniomycotina</taxon>
        <taxon>Pucciniomycetes</taxon>
        <taxon>Pucciniales</taxon>
        <taxon>Sphaerophragmiaceae</taxon>
        <taxon>Austropuccinia</taxon>
    </lineage>
</organism>
<comment type="caution">
    <text evidence="2">The sequence shown here is derived from an EMBL/GenBank/DDBJ whole genome shotgun (WGS) entry which is preliminary data.</text>
</comment>
<keyword evidence="3" id="KW-1185">Reference proteome</keyword>
<reference evidence="2" key="1">
    <citation type="submission" date="2021-03" db="EMBL/GenBank/DDBJ databases">
        <title>Draft genome sequence of rust myrtle Austropuccinia psidii MF-1, a brazilian biotype.</title>
        <authorList>
            <person name="Quecine M.C."/>
            <person name="Pachon D.M.R."/>
            <person name="Bonatelli M.L."/>
            <person name="Correr F.H."/>
            <person name="Franceschini L.M."/>
            <person name="Leite T.F."/>
            <person name="Margarido G.R.A."/>
            <person name="Almeida C.A."/>
            <person name="Ferrarezi J.A."/>
            <person name="Labate C.A."/>
        </authorList>
    </citation>
    <scope>NUCLEOTIDE SEQUENCE</scope>
    <source>
        <strain evidence="2">MF-1</strain>
    </source>
</reference>
<dbReference type="CDD" id="cd01650">
    <property type="entry name" value="RT_nLTR_like"/>
    <property type="match status" value="1"/>
</dbReference>
<evidence type="ECO:0000313" key="2">
    <source>
        <dbReference type="EMBL" id="MBW0520160.1"/>
    </source>
</evidence>
<dbReference type="EMBL" id="AVOT02027877">
    <property type="protein sequence ID" value="MBW0520160.1"/>
    <property type="molecule type" value="Genomic_DNA"/>
</dbReference>
<dbReference type="SUPFAM" id="SSF56219">
    <property type="entry name" value="DNase I-like"/>
    <property type="match status" value="1"/>
</dbReference>